<protein>
    <recommendedName>
        <fullName evidence="1">AB hydrolase-1 domain-containing protein</fullName>
    </recommendedName>
</protein>
<evidence type="ECO:0000313" key="2">
    <source>
        <dbReference type="EMBL" id="KAK5097782.1"/>
    </source>
</evidence>
<evidence type="ECO:0000313" key="3">
    <source>
        <dbReference type="Proteomes" id="UP001345013"/>
    </source>
</evidence>
<dbReference type="EMBL" id="JAVRRG010000016">
    <property type="protein sequence ID" value="KAK5097782.1"/>
    <property type="molecule type" value="Genomic_DNA"/>
</dbReference>
<dbReference type="PANTHER" id="PTHR37017:SF13">
    <property type="entry name" value="AB HYDROLASE-1 DOMAIN-CONTAINING PROTEIN"/>
    <property type="match status" value="1"/>
</dbReference>
<comment type="caution">
    <text evidence="2">The sequence shown here is derived from an EMBL/GenBank/DDBJ whole genome shotgun (WGS) entry which is preliminary data.</text>
</comment>
<reference evidence="2 3" key="1">
    <citation type="submission" date="2023-08" db="EMBL/GenBank/DDBJ databases">
        <title>Black Yeasts Isolated from many extreme environments.</title>
        <authorList>
            <person name="Coleine C."/>
            <person name="Stajich J.E."/>
            <person name="Selbmann L."/>
        </authorList>
    </citation>
    <scope>NUCLEOTIDE SEQUENCE [LARGE SCALE GENOMIC DNA]</scope>
    <source>
        <strain evidence="2 3">CCFEE 5885</strain>
    </source>
</reference>
<organism evidence="2 3">
    <name type="scientific">Lithohypha guttulata</name>
    <dbReference type="NCBI Taxonomy" id="1690604"/>
    <lineage>
        <taxon>Eukaryota</taxon>
        <taxon>Fungi</taxon>
        <taxon>Dikarya</taxon>
        <taxon>Ascomycota</taxon>
        <taxon>Pezizomycotina</taxon>
        <taxon>Eurotiomycetes</taxon>
        <taxon>Chaetothyriomycetidae</taxon>
        <taxon>Chaetothyriales</taxon>
        <taxon>Trichomeriaceae</taxon>
        <taxon>Lithohypha</taxon>
    </lineage>
</organism>
<dbReference type="InterPro" id="IPR052897">
    <property type="entry name" value="Sec-Metab_Biosynth_Hydrolase"/>
</dbReference>
<gene>
    <name evidence="2" type="ORF">LTR24_002038</name>
</gene>
<sequence>MTPPTLLIVPGSYTSSLAYYDLIKHTHRLYPSLPEPLVYDLPSASSGPPIPPPTLYDDGAYFSEKIGDLADTGVDIVLFAHSYGGAPAREAVKGYSKRERKKQGKKGGVVRLVYLSALIPAPGQSVSEVCSGLKFDFLQPVQEGSTDYFRHVIPISAARCFSDLPQAEAIKMAARATIHSSVSFMNPVTELSDHDRAIPSTYILLTKDEVLPPDLQNDQIEVLKSQSGADKVQVVQMQTGHCPNASAPEELAQVIGSILSA</sequence>
<evidence type="ECO:0000259" key="1">
    <source>
        <dbReference type="Pfam" id="PF12697"/>
    </source>
</evidence>
<dbReference type="SUPFAM" id="SSF53474">
    <property type="entry name" value="alpha/beta-Hydrolases"/>
    <property type="match status" value="1"/>
</dbReference>
<dbReference type="Pfam" id="PF12697">
    <property type="entry name" value="Abhydrolase_6"/>
    <property type="match status" value="1"/>
</dbReference>
<dbReference type="Gene3D" id="3.40.50.1820">
    <property type="entry name" value="alpha/beta hydrolase"/>
    <property type="match status" value="1"/>
</dbReference>
<proteinExistence type="predicted"/>
<accession>A0ABR0KL17</accession>
<keyword evidence="3" id="KW-1185">Reference proteome</keyword>
<feature type="domain" description="AB hydrolase-1" evidence="1">
    <location>
        <begin position="6"/>
        <end position="253"/>
    </location>
</feature>
<dbReference type="PANTHER" id="PTHR37017">
    <property type="entry name" value="AB HYDROLASE-1 DOMAIN-CONTAINING PROTEIN-RELATED"/>
    <property type="match status" value="1"/>
</dbReference>
<name>A0ABR0KL17_9EURO</name>
<dbReference type="InterPro" id="IPR000073">
    <property type="entry name" value="AB_hydrolase_1"/>
</dbReference>
<dbReference type="InterPro" id="IPR029058">
    <property type="entry name" value="AB_hydrolase_fold"/>
</dbReference>
<dbReference type="Proteomes" id="UP001345013">
    <property type="component" value="Unassembled WGS sequence"/>
</dbReference>